<reference evidence="2" key="1">
    <citation type="journal article" date="2014" name="Sci. Data">
        <title>Genomes of diverse isolates of the marine cyanobacterium Prochlorococcus.</title>
        <authorList>
            <person name="Biller S."/>
            <person name="Berube P."/>
            <person name="Thompson J."/>
            <person name="Kelly L."/>
            <person name="Roggensack S."/>
            <person name="Awad L."/>
            <person name="Roache-Johnson K."/>
            <person name="Ding H."/>
            <person name="Giovannoni S.J."/>
            <person name="Moore L.R."/>
            <person name="Chisholm S.W."/>
        </authorList>
    </citation>
    <scope>NUCLEOTIDE SEQUENCE [LARGE SCALE GENOMIC DNA]</scope>
    <source>
        <strain evidence="2">PAC1</strain>
    </source>
</reference>
<protein>
    <submittedName>
        <fullName evidence="1">Uncharacterized protein</fullName>
    </submittedName>
</protein>
<comment type="caution">
    <text evidence="1">The sequence shown here is derived from an EMBL/GenBank/DDBJ whole genome shotgun (WGS) entry which is preliminary data.</text>
</comment>
<evidence type="ECO:0000313" key="1">
    <source>
        <dbReference type="EMBL" id="KGG19862.1"/>
    </source>
</evidence>
<name>A0A0A2C2W1_PROMR</name>
<sequence>MNNFIFKINLVLLSVGFTTISILLFPISRHASSWNRCLRKTSEALSKVKAVEKMNDESREVLSVMICNGAVFEPKFKSNIQ</sequence>
<dbReference type="AlphaFoldDB" id="A0A0A2C2W1"/>
<accession>A0A0A2C2W1</accession>
<evidence type="ECO:0000313" key="2">
    <source>
        <dbReference type="Proteomes" id="UP000030392"/>
    </source>
</evidence>
<proteinExistence type="predicted"/>
<dbReference type="RefSeq" id="WP_072013392.1">
    <property type="nucleotide sequence ID" value="NZ_CP138967.1"/>
</dbReference>
<organism evidence="1 2">
    <name type="scientific">Prochlorococcus marinus str. PAC1</name>
    <dbReference type="NCBI Taxonomy" id="59924"/>
    <lineage>
        <taxon>Bacteria</taxon>
        <taxon>Bacillati</taxon>
        <taxon>Cyanobacteriota</taxon>
        <taxon>Cyanophyceae</taxon>
        <taxon>Synechococcales</taxon>
        <taxon>Prochlorococcaceae</taxon>
        <taxon>Prochlorococcus</taxon>
    </lineage>
</organism>
<dbReference type="Proteomes" id="UP000030392">
    <property type="component" value="Unassembled WGS sequence"/>
</dbReference>
<dbReference type="EMBL" id="JNAX01000015">
    <property type="protein sequence ID" value="KGG19862.1"/>
    <property type="molecule type" value="Genomic_DNA"/>
</dbReference>
<gene>
    <name evidence="1" type="ORF">EV03_2251</name>
</gene>